<dbReference type="EMBL" id="ML976656">
    <property type="protein sequence ID" value="KAF1980254.1"/>
    <property type="molecule type" value="Genomic_DNA"/>
</dbReference>
<feature type="compositionally biased region" description="Polar residues" evidence="1">
    <location>
        <begin position="668"/>
        <end position="677"/>
    </location>
</feature>
<feature type="region of interest" description="Disordered" evidence="1">
    <location>
        <begin position="538"/>
        <end position="587"/>
    </location>
</feature>
<evidence type="ECO:0000313" key="3">
    <source>
        <dbReference type="Proteomes" id="UP000800036"/>
    </source>
</evidence>
<dbReference type="AlphaFoldDB" id="A0A6A5VSC2"/>
<feature type="compositionally biased region" description="Polar residues" evidence="1">
    <location>
        <begin position="139"/>
        <end position="163"/>
    </location>
</feature>
<feature type="region of interest" description="Disordered" evidence="1">
    <location>
        <begin position="667"/>
        <end position="737"/>
    </location>
</feature>
<reference evidence="2" key="1">
    <citation type="journal article" date="2020" name="Stud. Mycol.">
        <title>101 Dothideomycetes genomes: a test case for predicting lifestyles and emergence of pathogens.</title>
        <authorList>
            <person name="Haridas S."/>
            <person name="Albert R."/>
            <person name="Binder M."/>
            <person name="Bloem J."/>
            <person name="Labutti K."/>
            <person name="Salamov A."/>
            <person name="Andreopoulos B."/>
            <person name="Baker S."/>
            <person name="Barry K."/>
            <person name="Bills G."/>
            <person name="Bluhm B."/>
            <person name="Cannon C."/>
            <person name="Castanera R."/>
            <person name="Culley D."/>
            <person name="Daum C."/>
            <person name="Ezra D."/>
            <person name="Gonzalez J."/>
            <person name="Henrissat B."/>
            <person name="Kuo A."/>
            <person name="Liang C."/>
            <person name="Lipzen A."/>
            <person name="Lutzoni F."/>
            <person name="Magnuson J."/>
            <person name="Mondo S."/>
            <person name="Nolan M."/>
            <person name="Ohm R."/>
            <person name="Pangilinan J."/>
            <person name="Park H.-J."/>
            <person name="Ramirez L."/>
            <person name="Alfaro M."/>
            <person name="Sun H."/>
            <person name="Tritt A."/>
            <person name="Yoshinaga Y."/>
            <person name="Zwiers L.-H."/>
            <person name="Turgeon B."/>
            <person name="Goodwin S."/>
            <person name="Spatafora J."/>
            <person name="Crous P."/>
            <person name="Grigoriev I."/>
        </authorList>
    </citation>
    <scope>NUCLEOTIDE SEQUENCE</scope>
    <source>
        <strain evidence="2">CBS 107.79</strain>
    </source>
</reference>
<feature type="region of interest" description="Disordered" evidence="1">
    <location>
        <begin position="217"/>
        <end position="312"/>
    </location>
</feature>
<protein>
    <submittedName>
        <fullName evidence="2">Uncharacterized protein</fullName>
    </submittedName>
</protein>
<feature type="region of interest" description="Disordered" evidence="1">
    <location>
        <begin position="368"/>
        <end position="429"/>
    </location>
</feature>
<name>A0A6A5VSC2_9PLEO</name>
<proteinExistence type="predicted"/>
<feature type="compositionally biased region" description="Basic and acidic residues" evidence="1">
    <location>
        <begin position="678"/>
        <end position="695"/>
    </location>
</feature>
<keyword evidence="3" id="KW-1185">Reference proteome</keyword>
<dbReference type="OrthoDB" id="3648773at2759"/>
<sequence>MSTGSRLGVHSDRPDIVARDFSPNTDEQRAAGQHIVRAVTPKQGITRHYTSFKEHADAVQNAIVMPGGGQGSSSRVEDRHTGFTWEFGNGEEPRQATPLPHKPPTPHTPPILEELSRRGSKADAWGDVGPVKSDMEALSRTSTRDLSTIPSLTTPARTDTNRSSFSGLARGMMRHVPDVLMFHPTEKTAEVGGQYSDLRERQKSRDERHTQFNFNPAVPKLQLPTPESAPGTVDVVVPKPGMPPKATLKDRRHFAQRDAMKLTLPPNMPDLPVRGRTPMGETSSLAPSRPRSPKTPWIQDRPPEWHNTNPKSAPATILEEEDPALLLRKGSGSLNQVSSLDKPKSKVSKGLSFGRILWRSSKRGIRVSDASSEVIENSGSDSRSRPGLDQPSQVQQGFEELGARPRARRFRWGGQGSSRTLGVAPRSELPRSPLSIGRFVKPKHSQQLLASAPPVKDQSNRNRKQTMFLPDLEVIYKMPVPPSFVPPGLVRVPTPPMFDAGGEVKGKLADFFFDLQGVRTHKAPQGSSGVWDSDALLMSQDTDLGPPSSETDDSPRDPISESPSNLPNHPLFPIRTTATGGGYTPTTPAYDLADANLARAGADPMNPKDPATRGAEEIAKLEWLTPEHLPSSPLCPLHEKYSGPSTGLCVYHGKKAILADLEARIRRQSAQQGMSQSGHREPGRDSRSMTVRERSQSAALDGSEEVADDRGEGGDMQSERASTKRRRRKWWLCVSSP</sequence>
<feature type="region of interest" description="Disordered" evidence="1">
    <location>
        <begin position="1"/>
        <end position="27"/>
    </location>
</feature>
<feature type="region of interest" description="Disordered" evidence="1">
    <location>
        <begin position="85"/>
        <end position="163"/>
    </location>
</feature>
<evidence type="ECO:0000313" key="2">
    <source>
        <dbReference type="EMBL" id="KAF1980254.1"/>
    </source>
</evidence>
<feature type="compositionally biased region" description="Polar residues" evidence="1">
    <location>
        <begin position="369"/>
        <end position="381"/>
    </location>
</feature>
<feature type="compositionally biased region" description="Basic and acidic residues" evidence="1">
    <location>
        <begin position="9"/>
        <end position="18"/>
    </location>
</feature>
<organism evidence="2 3">
    <name type="scientific">Bimuria novae-zelandiae CBS 107.79</name>
    <dbReference type="NCBI Taxonomy" id="1447943"/>
    <lineage>
        <taxon>Eukaryota</taxon>
        <taxon>Fungi</taxon>
        <taxon>Dikarya</taxon>
        <taxon>Ascomycota</taxon>
        <taxon>Pezizomycotina</taxon>
        <taxon>Dothideomycetes</taxon>
        <taxon>Pleosporomycetidae</taxon>
        <taxon>Pleosporales</taxon>
        <taxon>Massarineae</taxon>
        <taxon>Didymosphaeriaceae</taxon>
        <taxon>Bimuria</taxon>
    </lineage>
</organism>
<feature type="compositionally biased region" description="Basic and acidic residues" evidence="1">
    <location>
        <begin position="247"/>
        <end position="260"/>
    </location>
</feature>
<dbReference type="Proteomes" id="UP000800036">
    <property type="component" value="Unassembled WGS sequence"/>
</dbReference>
<accession>A0A6A5VSC2</accession>
<evidence type="ECO:0000256" key="1">
    <source>
        <dbReference type="SAM" id="MobiDB-lite"/>
    </source>
</evidence>
<gene>
    <name evidence="2" type="ORF">BU23DRAFT_5247</name>
</gene>
<feature type="compositionally biased region" description="Pro residues" evidence="1">
    <location>
        <begin position="100"/>
        <end position="109"/>
    </location>
</feature>
<feature type="compositionally biased region" description="Basic and acidic residues" evidence="1">
    <location>
        <begin position="708"/>
        <end position="722"/>
    </location>
</feature>